<keyword evidence="5" id="KW-1185">Reference proteome</keyword>
<dbReference type="eggNOG" id="COG0823">
    <property type="taxonomic scope" value="Bacteria"/>
</dbReference>
<comment type="similarity">
    <text evidence="1">Belongs to the TolB family.</text>
</comment>
<dbReference type="RefSeq" id="WP_014267237.1">
    <property type="nucleotide sequence ID" value="NC_016631.1"/>
</dbReference>
<dbReference type="PANTHER" id="PTHR36842:SF1">
    <property type="entry name" value="PROTEIN TOLB"/>
    <property type="match status" value="1"/>
</dbReference>
<protein>
    <submittedName>
        <fullName evidence="4">WD40-like beta Propeller containing protein</fullName>
    </submittedName>
</protein>
<feature type="transmembrane region" description="Helical" evidence="3">
    <location>
        <begin position="160"/>
        <end position="180"/>
    </location>
</feature>
<evidence type="ECO:0000256" key="1">
    <source>
        <dbReference type="ARBA" id="ARBA00009820"/>
    </source>
</evidence>
<dbReference type="InterPro" id="IPR011042">
    <property type="entry name" value="6-blade_b-propeller_TolB-like"/>
</dbReference>
<dbReference type="HOGENOM" id="CLU_379882_0_0_0"/>
<dbReference type="STRING" id="682795.AciX8_4085"/>
<gene>
    <name evidence="4" type="ordered locus">AciX8_4085</name>
</gene>
<evidence type="ECO:0000313" key="5">
    <source>
        <dbReference type="Proteomes" id="UP000007113"/>
    </source>
</evidence>
<dbReference type="Proteomes" id="UP000007113">
    <property type="component" value="Chromosome"/>
</dbReference>
<evidence type="ECO:0000313" key="4">
    <source>
        <dbReference type="EMBL" id="AEU38366.1"/>
    </source>
</evidence>
<proteinExistence type="inferred from homology"/>
<dbReference type="InterPro" id="IPR011659">
    <property type="entry name" value="WD40"/>
</dbReference>
<dbReference type="EMBL" id="CP003130">
    <property type="protein sequence ID" value="AEU38366.1"/>
    <property type="molecule type" value="Genomic_DNA"/>
</dbReference>
<dbReference type="OrthoDB" id="113438at2"/>
<evidence type="ECO:0000256" key="2">
    <source>
        <dbReference type="SAM" id="MobiDB-lite"/>
    </source>
</evidence>
<keyword evidence="3" id="KW-0812">Transmembrane</keyword>
<dbReference type="SUPFAM" id="SSF69304">
    <property type="entry name" value="Tricorn protease N-terminal domain"/>
    <property type="match status" value="1"/>
</dbReference>
<dbReference type="SUPFAM" id="SSF82171">
    <property type="entry name" value="DPP6 N-terminal domain-like"/>
    <property type="match status" value="1"/>
</dbReference>
<dbReference type="AlphaFoldDB" id="G8NQ32"/>
<dbReference type="Pfam" id="PF07676">
    <property type="entry name" value="PD40"/>
    <property type="match status" value="5"/>
</dbReference>
<organism evidence="4 5">
    <name type="scientific">Granulicella mallensis (strain ATCC BAA-1857 / DSM 23137 / MP5ACTX8)</name>
    <dbReference type="NCBI Taxonomy" id="682795"/>
    <lineage>
        <taxon>Bacteria</taxon>
        <taxon>Pseudomonadati</taxon>
        <taxon>Acidobacteriota</taxon>
        <taxon>Terriglobia</taxon>
        <taxon>Terriglobales</taxon>
        <taxon>Acidobacteriaceae</taxon>
        <taxon>Granulicella</taxon>
    </lineage>
</organism>
<sequence length="751" mass="82079">MIRNGEVDAQMGRILKSSIFASAARSRQFLEFCVGRALRGEVSDLKETTIAVEVFLRAADYDPKSDPIVRVHARRVREKLDQYYRTEGAGDPIRIELPKGGYVPQILRTLPTRRTEFSGWEEQFAGEHIAPAVERAVAQQSRSFAMGVPPPAAASRNRHLLIGAILAVVALAGFSVAWIWRGQPHVNAASFNALSPVDLFTGNTTDSAWSPDGRWLAVAMIPHGEDQSHIYIQDVHGDASPVRLTEGSLAETRPVWSPDGREIAFTRRVDMSHFEVVRFNLAAKTLNTVGKFVSYWPIGDDHPALDWSSDGRFLLTTEQPVAGNPMRIVLISVATGERTSVTSPPIGSSGDIDAKFSPDGSWIAFRRGGLGDLYMVSVKGEQVKPATRLTFDTDGVRGLAWIDHGRSILYGTQRNETTPYGLWRITRDGGTPQPVTPADFDAINPSISPTGTLVFEHRQLITELIEQPLATGGGAHTPLPSDKTDSSPVYSPDGHSVAFVSTRSGWGEVWLYRTGSDAPVQLTHFHGEGLVFPPSWSPDGRSIAFSFRKYGATNLMVCDLASHSIRTLTTTRKRDFNPVYSADGAYLFFSSNEDGTSSIWRMRVDGTGRPEPLFVEAVASFLPSADGRWLYFIEQGAQLSLSRRSLVDGSTEQIFQVAGRATFTDTIAIAGNHVYVAVSESDLAVSDIFEIDPTTRRAHVVAHLRDLPPLSASGIAGFSVSPDGRTLIVDHTKRYATGLYEVKQGLTMPGA</sequence>
<feature type="region of interest" description="Disordered" evidence="2">
    <location>
        <begin position="471"/>
        <end position="490"/>
    </location>
</feature>
<accession>G8NQ32</accession>
<keyword evidence="3" id="KW-1133">Transmembrane helix</keyword>
<reference evidence="4 5" key="1">
    <citation type="submission" date="2011-11" db="EMBL/GenBank/DDBJ databases">
        <title>Complete sequence of Granulicella mallensis MP5ACTX8.</title>
        <authorList>
            <consortium name="US DOE Joint Genome Institute"/>
            <person name="Lucas S."/>
            <person name="Copeland A."/>
            <person name="Lapidus A."/>
            <person name="Cheng J.-F."/>
            <person name="Goodwin L."/>
            <person name="Pitluck S."/>
            <person name="Peters L."/>
            <person name="Lu M."/>
            <person name="Detter J.C."/>
            <person name="Han C."/>
            <person name="Tapia R."/>
            <person name="Land M."/>
            <person name="Hauser L."/>
            <person name="Kyrpides N."/>
            <person name="Ivanova N."/>
            <person name="Mikhailova N."/>
            <person name="Pagani I."/>
            <person name="Rawat S."/>
            <person name="Mannisto M."/>
            <person name="Haggblom M."/>
            <person name="Woyke T."/>
        </authorList>
    </citation>
    <scope>NUCLEOTIDE SEQUENCE [LARGE SCALE GENOMIC DNA]</scope>
    <source>
        <strain evidence="5">ATCC BAA-1857 / DSM 23137 / MP5ACTX8</strain>
    </source>
</reference>
<keyword evidence="3" id="KW-0472">Membrane</keyword>
<dbReference type="KEGG" id="gma:AciX8_4085"/>
<name>G8NQ32_GRAMM</name>
<dbReference type="PANTHER" id="PTHR36842">
    <property type="entry name" value="PROTEIN TOLB HOMOLOG"/>
    <property type="match status" value="1"/>
</dbReference>
<evidence type="ECO:0000256" key="3">
    <source>
        <dbReference type="SAM" id="Phobius"/>
    </source>
</evidence>
<dbReference type="Gene3D" id="2.120.10.30">
    <property type="entry name" value="TolB, C-terminal domain"/>
    <property type="match status" value="3"/>
</dbReference>